<sequence length="82" mass="9356">MEVILGSQDVWDIVDKGYTKPSNEETLSQNEKDVLIKIRKKDQQALTLIHQCLDDGMFEKMADATTPKEAWDILQNSFQGVD</sequence>
<keyword evidence="2" id="KW-1185">Reference proteome</keyword>
<evidence type="ECO:0008006" key="3">
    <source>
        <dbReference type="Google" id="ProtNLM"/>
    </source>
</evidence>
<evidence type="ECO:0000313" key="2">
    <source>
        <dbReference type="Proteomes" id="UP000224567"/>
    </source>
</evidence>
<comment type="caution">
    <text evidence="1">The sequence shown here is derived from an EMBL/GenBank/DDBJ whole genome shotgun (WGS) entry which is preliminary data.</text>
</comment>
<dbReference type="AlphaFoldDB" id="A0A2G2WZF9"/>
<proteinExistence type="predicted"/>
<dbReference type="OrthoDB" id="1305361at2759"/>
<name>A0A2G2WZF9_CAPBA</name>
<organism evidence="1 2">
    <name type="scientific">Capsicum baccatum</name>
    <name type="common">Peruvian pepper</name>
    <dbReference type="NCBI Taxonomy" id="33114"/>
    <lineage>
        <taxon>Eukaryota</taxon>
        <taxon>Viridiplantae</taxon>
        <taxon>Streptophyta</taxon>
        <taxon>Embryophyta</taxon>
        <taxon>Tracheophyta</taxon>
        <taxon>Spermatophyta</taxon>
        <taxon>Magnoliopsida</taxon>
        <taxon>eudicotyledons</taxon>
        <taxon>Gunneridae</taxon>
        <taxon>Pentapetalae</taxon>
        <taxon>asterids</taxon>
        <taxon>lamiids</taxon>
        <taxon>Solanales</taxon>
        <taxon>Solanaceae</taxon>
        <taxon>Solanoideae</taxon>
        <taxon>Capsiceae</taxon>
        <taxon>Capsicum</taxon>
    </lineage>
</organism>
<dbReference type="Pfam" id="PF14223">
    <property type="entry name" value="Retrotran_gag_2"/>
    <property type="match status" value="1"/>
</dbReference>
<gene>
    <name evidence="1" type="ORF">CQW23_10384</name>
</gene>
<dbReference type="EMBL" id="MLFT02000004">
    <property type="protein sequence ID" value="PHT50637.1"/>
    <property type="molecule type" value="Genomic_DNA"/>
</dbReference>
<accession>A0A2G2WZF9</accession>
<dbReference type="Proteomes" id="UP000224567">
    <property type="component" value="Unassembled WGS sequence"/>
</dbReference>
<reference evidence="1 2" key="1">
    <citation type="journal article" date="2017" name="Genome Biol.">
        <title>New reference genome sequences of hot pepper reveal the massive evolution of plant disease-resistance genes by retroduplication.</title>
        <authorList>
            <person name="Kim S."/>
            <person name="Park J."/>
            <person name="Yeom S.I."/>
            <person name="Kim Y.M."/>
            <person name="Seo E."/>
            <person name="Kim K.T."/>
            <person name="Kim M.S."/>
            <person name="Lee J.M."/>
            <person name="Cheong K."/>
            <person name="Shin H.S."/>
            <person name="Kim S.B."/>
            <person name="Han K."/>
            <person name="Lee J."/>
            <person name="Park M."/>
            <person name="Lee H.A."/>
            <person name="Lee H.Y."/>
            <person name="Lee Y."/>
            <person name="Oh S."/>
            <person name="Lee J.H."/>
            <person name="Choi E."/>
            <person name="Choi E."/>
            <person name="Lee S.E."/>
            <person name="Jeon J."/>
            <person name="Kim H."/>
            <person name="Choi G."/>
            <person name="Song H."/>
            <person name="Lee J."/>
            <person name="Lee S.C."/>
            <person name="Kwon J.K."/>
            <person name="Lee H.Y."/>
            <person name="Koo N."/>
            <person name="Hong Y."/>
            <person name="Kim R.W."/>
            <person name="Kang W.H."/>
            <person name="Huh J.H."/>
            <person name="Kang B.C."/>
            <person name="Yang T.J."/>
            <person name="Lee Y.H."/>
            <person name="Bennetzen J.L."/>
            <person name="Choi D."/>
        </authorList>
    </citation>
    <scope>NUCLEOTIDE SEQUENCE [LARGE SCALE GENOMIC DNA]</scope>
    <source>
        <strain evidence="2">cv. PBC81</strain>
    </source>
</reference>
<evidence type="ECO:0000313" key="1">
    <source>
        <dbReference type="EMBL" id="PHT50637.1"/>
    </source>
</evidence>
<reference evidence="2" key="2">
    <citation type="journal article" date="2017" name="J. Anim. Genet.">
        <title>Multiple reference genome sequences of hot pepper reveal the massive evolution of plant disease resistance genes by retroduplication.</title>
        <authorList>
            <person name="Kim S."/>
            <person name="Park J."/>
            <person name="Yeom S.-I."/>
            <person name="Kim Y.-M."/>
            <person name="Seo E."/>
            <person name="Kim K.-T."/>
            <person name="Kim M.-S."/>
            <person name="Lee J.M."/>
            <person name="Cheong K."/>
            <person name="Shin H.-S."/>
            <person name="Kim S.-B."/>
            <person name="Han K."/>
            <person name="Lee J."/>
            <person name="Park M."/>
            <person name="Lee H.-A."/>
            <person name="Lee H.-Y."/>
            <person name="Lee Y."/>
            <person name="Oh S."/>
            <person name="Lee J.H."/>
            <person name="Choi E."/>
            <person name="Choi E."/>
            <person name="Lee S.E."/>
            <person name="Jeon J."/>
            <person name="Kim H."/>
            <person name="Choi G."/>
            <person name="Song H."/>
            <person name="Lee J."/>
            <person name="Lee S.-C."/>
            <person name="Kwon J.-K."/>
            <person name="Lee H.-Y."/>
            <person name="Koo N."/>
            <person name="Hong Y."/>
            <person name="Kim R.W."/>
            <person name="Kang W.-H."/>
            <person name="Huh J.H."/>
            <person name="Kang B.-C."/>
            <person name="Yang T.-J."/>
            <person name="Lee Y.-H."/>
            <person name="Bennetzen J.L."/>
            <person name="Choi D."/>
        </authorList>
    </citation>
    <scope>NUCLEOTIDE SEQUENCE [LARGE SCALE GENOMIC DNA]</scope>
    <source>
        <strain evidence="2">cv. PBC81</strain>
    </source>
</reference>
<protein>
    <recommendedName>
        <fullName evidence="3">DUF4219 domain-containing protein</fullName>
    </recommendedName>
</protein>